<organism evidence="3 4">
    <name type="scientific">Bacillus bingmayongensis</name>
    <dbReference type="NCBI Taxonomy" id="1150157"/>
    <lineage>
        <taxon>Bacteria</taxon>
        <taxon>Bacillati</taxon>
        <taxon>Bacillota</taxon>
        <taxon>Bacilli</taxon>
        <taxon>Bacillales</taxon>
        <taxon>Bacillaceae</taxon>
        <taxon>Bacillus</taxon>
    </lineage>
</organism>
<proteinExistence type="predicted"/>
<evidence type="ECO:0000256" key="2">
    <source>
        <dbReference type="SAM" id="MobiDB-lite"/>
    </source>
</evidence>
<name>A0ABU5K075_9BACI</name>
<keyword evidence="1" id="KW-0720">Serine protease</keyword>
<accession>A0ABU5K075</accession>
<dbReference type="EMBL" id="JAXOVW010000050">
    <property type="protein sequence ID" value="MDZ5609121.1"/>
    <property type="molecule type" value="Genomic_DNA"/>
</dbReference>
<reference evidence="4" key="1">
    <citation type="submission" date="2023-11" db="EMBL/GenBank/DDBJ databases">
        <title>Genome Sequence of Bacillus pseudomycoides stain BUPM19.</title>
        <authorList>
            <person name="Farhat A."/>
        </authorList>
    </citation>
    <scope>NUCLEOTIDE SEQUENCE [LARGE SCALE GENOMIC DNA]</scope>
    <source>
        <strain evidence="4">BUPM19</strain>
    </source>
</reference>
<gene>
    <name evidence="3" type="ORF">U2I54_19140</name>
</gene>
<protein>
    <recommendedName>
        <fullName evidence="5">Peptidase S1 domain-containing protein</fullName>
    </recommendedName>
</protein>
<dbReference type="Proteomes" id="UP001291930">
    <property type="component" value="Unassembled WGS sequence"/>
</dbReference>
<evidence type="ECO:0008006" key="5">
    <source>
        <dbReference type="Google" id="ProtNLM"/>
    </source>
</evidence>
<keyword evidence="1" id="KW-0645">Protease</keyword>
<evidence type="ECO:0000313" key="4">
    <source>
        <dbReference type="Proteomes" id="UP001291930"/>
    </source>
</evidence>
<keyword evidence="1" id="KW-0378">Hydrolase</keyword>
<keyword evidence="4" id="KW-1185">Reference proteome</keyword>
<dbReference type="RefSeq" id="WP_374218672.1">
    <property type="nucleotide sequence ID" value="NZ_JAXOVW010000050.1"/>
</dbReference>
<comment type="caution">
    <text evidence="3">The sequence shown here is derived from an EMBL/GenBank/DDBJ whole genome shotgun (WGS) entry which is preliminary data.</text>
</comment>
<dbReference type="SUPFAM" id="SSF50494">
    <property type="entry name" value="Trypsin-like serine proteases"/>
    <property type="match status" value="1"/>
</dbReference>
<dbReference type="InterPro" id="IPR043504">
    <property type="entry name" value="Peptidase_S1_PA_chymotrypsin"/>
</dbReference>
<dbReference type="InterPro" id="IPR009003">
    <property type="entry name" value="Peptidase_S1_PA"/>
</dbReference>
<evidence type="ECO:0000313" key="3">
    <source>
        <dbReference type="EMBL" id="MDZ5609121.1"/>
    </source>
</evidence>
<feature type="region of interest" description="Disordered" evidence="2">
    <location>
        <begin position="34"/>
        <end position="119"/>
    </location>
</feature>
<sequence>MFKLCIIKSLFISSIFLLSLVFVSLTVQQVEASEASESSESIVNPDEPSKPKSPLQSEDSVYEETGGLYTEEDFKNAIPADETLDYSPELNPPSETSPKKEENKKQQSAPPTAPIDESFSTKAVVPKTTGKLYFRKNANSGTYVCSASVVNSDQDNAILTAGHCVHGGSAELWYTDFVFVPGYYNGDRYYGNWMWEKVHAPYGL</sequence>
<dbReference type="Gene3D" id="2.40.10.10">
    <property type="entry name" value="Trypsin-like serine proteases"/>
    <property type="match status" value="1"/>
</dbReference>
<evidence type="ECO:0000256" key="1">
    <source>
        <dbReference type="ARBA" id="ARBA00022825"/>
    </source>
</evidence>